<dbReference type="HOGENOM" id="CLU_020629_0_0_5"/>
<name>A3VHJ3_9RHOB</name>
<dbReference type="InterPro" id="IPR001173">
    <property type="entry name" value="Glyco_trans_2-like"/>
</dbReference>
<gene>
    <name evidence="10" type="ORF">RB2654_08262</name>
</gene>
<feature type="domain" description="Type II secretion system protein GspE N-terminal" evidence="8">
    <location>
        <begin position="114"/>
        <end position="199"/>
    </location>
</feature>
<dbReference type="GO" id="GO:0016020">
    <property type="term" value="C:membrane"/>
    <property type="evidence" value="ECO:0007669"/>
    <property type="project" value="UniProtKB-SubCell"/>
</dbReference>
<comment type="caution">
    <text evidence="10">The sequence shown here is derived from an EMBL/GenBank/DDBJ whole genome shotgun (WGS) entry which is preliminary data.</text>
</comment>
<dbReference type="EMBL" id="AAMT01000009">
    <property type="protein sequence ID" value="EAQ12184.1"/>
    <property type="molecule type" value="Genomic_DNA"/>
</dbReference>
<dbReference type="InterPro" id="IPR050321">
    <property type="entry name" value="Glycosyltr_2/OpgH_subfam"/>
</dbReference>
<dbReference type="SUPFAM" id="SSF53448">
    <property type="entry name" value="Nucleotide-diphospho-sugar transferases"/>
    <property type="match status" value="1"/>
</dbReference>
<feature type="transmembrane region" description="Helical" evidence="7">
    <location>
        <begin position="544"/>
        <end position="565"/>
    </location>
</feature>
<dbReference type="OrthoDB" id="7431422at2"/>
<dbReference type="AlphaFoldDB" id="A3VHJ3"/>
<dbReference type="SUPFAM" id="SSF160246">
    <property type="entry name" value="EspE N-terminal domain-like"/>
    <property type="match status" value="1"/>
</dbReference>
<dbReference type="Gene3D" id="3.90.550.10">
    <property type="entry name" value="Spore Coat Polysaccharide Biosynthesis Protein SpsA, Chain A"/>
    <property type="match status" value="1"/>
</dbReference>
<dbReference type="RefSeq" id="WP_008330465.1">
    <property type="nucleotide sequence ID" value="NZ_CH902578.1"/>
</dbReference>
<keyword evidence="11" id="KW-1185">Reference proteome</keyword>
<keyword evidence="6 7" id="KW-0472">Membrane</keyword>
<dbReference type="PANTHER" id="PTHR43867:SF2">
    <property type="entry name" value="CELLULOSE SYNTHASE CATALYTIC SUBUNIT A [UDP-FORMING]"/>
    <property type="match status" value="1"/>
</dbReference>
<feature type="transmembrane region" description="Helical" evidence="7">
    <location>
        <begin position="225"/>
        <end position="245"/>
    </location>
</feature>
<reference evidence="10 11" key="1">
    <citation type="journal article" date="2010" name="J. Bacteriol.">
        <title>Genome sequences of Pelagibaca bermudensis HTCC2601T and Maritimibacter alkaliphilus HTCC2654T, the type strains of two marine Roseobacter genera.</title>
        <authorList>
            <person name="Thrash J.C."/>
            <person name="Cho J.C."/>
            <person name="Ferriera S."/>
            <person name="Johnson J."/>
            <person name="Vergin K.L."/>
            <person name="Giovannoni S.J."/>
        </authorList>
    </citation>
    <scope>NUCLEOTIDE SEQUENCE [LARGE SCALE GENOMIC DNA]</scope>
    <source>
        <strain evidence="10 11">HTCC2654</strain>
    </source>
</reference>
<comment type="subcellular location">
    <subcellularLocation>
        <location evidence="1">Membrane</location>
        <topology evidence="1">Multi-pass membrane protein</topology>
    </subcellularLocation>
</comment>
<keyword evidence="4 7" id="KW-0812">Transmembrane</keyword>
<dbReference type="PANTHER" id="PTHR43867">
    <property type="entry name" value="CELLULOSE SYNTHASE CATALYTIC SUBUNIT A [UDP-FORMING]"/>
    <property type="match status" value="1"/>
</dbReference>
<dbReference type="STRING" id="314271.RB2654_08262"/>
<feature type="transmembrane region" description="Helical" evidence="7">
    <location>
        <begin position="585"/>
        <end position="609"/>
    </location>
</feature>
<feature type="domain" description="Glycosyltransferase 2-like" evidence="9">
    <location>
        <begin position="379"/>
        <end position="591"/>
    </location>
</feature>
<evidence type="ECO:0000259" key="8">
    <source>
        <dbReference type="Pfam" id="PF05157"/>
    </source>
</evidence>
<dbReference type="InterPro" id="IPR037257">
    <property type="entry name" value="T2SS_E_N_sf"/>
</dbReference>
<accession>A3VHJ3</accession>
<evidence type="ECO:0000256" key="1">
    <source>
        <dbReference type="ARBA" id="ARBA00004141"/>
    </source>
</evidence>
<evidence type="ECO:0000256" key="2">
    <source>
        <dbReference type="ARBA" id="ARBA00022676"/>
    </source>
</evidence>
<keyword evidence="3 10" id="KW-0808">Transferase</keyword>
<sequence>MTDNSHRSFAFAEVARKFLPRTDDGAEIIAMRPLDRLRLIHRPRLELLPEPILEPPPRKSGLGEKLVDMGILRPEDLLAARKARAGTALRLGDVLLARGFVTPYTLARALAKVYDTTLVDLRRDPPDVRLIDAVGLDACLRLGFVPWKRVGDTTIIACACPDRFARIRSGLPESFGACRMVVAQGNEIDAALVSLRHRRMVTQAETRVAEDMSCRTWDTVGAARLWLTLAGAVALVLLTAPTAAWAMLTGWAILTLIVNTGVKLAAAVIHTRRHRHAAPIRVVGPHDPRRRPVVSILVPLYREREIAGRLVKRLERLTYPRELLDICLIVEEDDTLTQETLSNARLPAWMRQITVPRGGVRTKPRALNFALDFARGTIIGVYDAEDAPDADQIDRIVARFAEAPPRVACLQGMLDYYNARTNWLSRCFTIEYATWFRIVLPGMEKMGFAVPLGGTTLFFRRGVLEQLGGWDAHNVTEDADLGIRLARLGYTTELVETVTKEEANCRVWPWIKQRSRWIKGYAMTYGVHMRDPRRLWRELGARRFWGVQIVFLGTLSHLILAPVLWSYWLLAFGLPHPLAEVMPGWVVWAMFATFLTAEAINIAVGMIAVSTPGRRFLKLWVPTLHVYFPLASLAALKGLGEIVRKPFFWDKTQHGHDDLVEETLAKFSPAPVQTAQVIPISSRS</sequence>
<evidence type="ECO:0000256" key="3">
    <source>
        <dbReference type="ARBA" id="ARBA00022679"/>
    </source>
</evidence>
<keyword evidence="5 7" id="KW-1133">Transmembrane helix</keyword>
<evidence type="ECO:0000313" key="11">
    <source>
        <dbReference type="Proteomes" id="UP000002931"/>
    </source>
</evidence>
<evidence type="ECO:0000256" key="4">
    <source>
        <dbReference type="ARBA" id="ARBA00022692"/>
    </source>
</evidence>
<evidence type="ECO:0000256" key="6">
    <source>
        <dbReference type="ARBA" id="ARBA00023136"/>
    </source>
</evidence>
<proteinExistence type="predicted"/>
<dbReference type="InterPro" id="IPR029044">
    <property type="entry name" value="Nucleotide-diphossugar_trans"/>
</dbReference>
<evidence type="ECO:0000313" key="10">
    <source>
        <dbReference type="EMBL" id="EAQ12184.1"/>
    </source>
</evidence>
<dbReference type="eggNOG" id="COG1215">
    <property type="taxonomic scope" value="Bacteria"/>
</dbReference>
<dbReference type="Pfam" id="PF05157">
    <property type="entry name" value="MshEN"/>
    <property type="match status" value="1"/>
</dbReference>
<evidence type="ECO:0000259" key="9">
    <source>
        <dbReference type="Pfam" id="PF13632"/>
    </source>
</evidence>
<evidence type="ECO:0000256" key="7">
    <source>
        <dbReference type="SAM" id="Phobius"/>
    </source>
</evidence>
<dbReference type="InterPro" id="IPR007831">
    <property type="entry name" value="T2SS_GspE_N"/>
</dbReference>
<dbReference type="Pfam" id="PF13632">
    <property type="entry name" value="Glyco_trans_2_3"/>
    <property type="match status" value="1"/>
</dbReference>
<keyword evidence="2" id="KW-0328">Glycosyltransferase</keyword>
<dbReference type="GO" id="GO:0016757">
    <property type="term" value="F:glycosyltransferase activity"/>
    <property type="evidence" value="ECO:0007669"/>
    <property type="project" value="UniProtKB-KW"/>
</dbReference>
<evidence type="ECO:0000256" key="5">
    <source>
        <dbReference type="ARBA" id="ARBA00022989"/>
    </source>
</evidence>
<dbReference type="Proteomes" id="UP000002931">
    <property type="component" value="Unassembled WGS sequence"/>
</dbReference>
<organism evidence="10 11">
    <name type="scientific">Maritimibacter alkaliphilus HTCC2654</name>
    <dbReference type="NCBI Taxonomy" id="314271"/>
    <lineage>
        <taxon>Bacteria</taxon>
        <taxon>Pseudomonadati</taxon>
        <taxon>Pseudomonadota</taxon>
        <taxon>Alphaproteobacteria</taxon>
        <taxon>Rhodobacterales</taxon>
        <taxon>Roseobacteraceae</taxon>
        <taxon>Maritimibacter</taxon>
    </lineage>
</organism>
<feature type="transmembrane region" description="Helical" evidence="7">
    <location>
        <begin position="251"/>
        <end position="271"/>
    </location>
</feature>
<protein>
    <submittedName>
        <fullName evidence="10">Glycosyl transferase, family 2</fullName>
    </submittedName>
</protein>